<sequence length="273" mass="30396">MLLLYYSTYLLLGSVCLGQGAPVTPGKQPEDAISSWTSSSSSNPTFRNHGKFQKIHITNVNTNTNANPNPHPNTHFIPPSFLTNPSPNPPTSPQQSTTINSNPRLRQIYGIFINQARHLSSFASSQQHQQHSTIKSSEWLPNTNQETGEDTPTSDLLAQRRPLGIYALIRHLRRTDRVWAPVAILFAMSWLAVVAMGVVECVGVCWQRVMKSERQRQGRFGGSGGWGMHHERVLFDGGVLDEVVIEAVPVDDDEDDGQDQEDGDYGYKTLKKM</sequence>
<proteinExistence type="predicted"/>
<comment type="caution">
    <text evidence="1">The sequence shown here is derived from an EMBL/GenBank/DDBJ whole genome shotgun (WGS) entry which is preliminary data.</text>
</comment>
<reference evidence="1 2" key="1">
    <citation type="journal article" date="2023" name="ACS Omega">
        <title>Identification of the Neoaspergillic Acid Biosynthesis Gene Cluster by Establishing an In Vitro CRISPR-Ribonucleoprotein Genetic System in Aspergillus melleus.</title>
        <authorList>
            <person name="Yuan B."/>
            <person name="Grau M.F."/>
            <person name="Murata R.M."/>
            <person name="Torok T."/>
            <person name="Venkateswaran K."/>
            <person name="Stajich J.E."/>
            <person name="Wang C.C.C."/>
        </authorList>
    </citation>
    <scope>NUCLEOTIDE SEQUENCE [LARGE SCALE GENOMIC DNA]</scope>
    <source>
        <strain evidence="1 2">IMV 1140</strain>
    </source>
</reference>
<dbReference type="EMBL" id="JAOPJF010000017">
    <property type="protein sequence ID" value="KAK1146533.1"/>
    <property type="molecule type" value="Genomic_DNA"/>
</dbReference>
<gene>
    <name evidence="1" type="ORF">N8T08_002963</name>
</gene>
<accession>A0ACC3B8I3</accession>
<evidence type="ECO:0000313" key="2">
    <source>
        <dbReference type="Proteomes" id="UP001177260"/>
    </source>
</evidence>
<keyword evidence="2" id="KW-1185">Reference proteome</keyword>
<dbReference type="Proteomes" id="UP001177260">
    <property type="component" value="Unassembled WGS sequence"/>
</dbReference>
<evidence type="ECO:0000313" key="1">
    <source>
        <dbReference type="EMBL" id="KAK1146533.1"/>
    </source>
</evidence>
<organism evidence="1 2">
    <name type="scientific">Aspergillus melleus</name>
    <dbReference type="NCBI Taxonomy" id="138277"/>
    <lineage>
        <taxon>Eukaryota</taxon>
        <taxon>Fungi</taxon>
        <taxon>Dikarya</taxon>
        <taxon>Ascomycota</taxon>
        <taxon>Pezizomycotina</taxon>
        <taxon>Eurotiomycetes</taxon>
        <taxon>Eurotiomycetidae</taxon>
        <taxon>Eurotiales</taxon>
        <taxon>Aspergillaceae</taxon>
        <taxon>Aspergillus</taxon>
        <taxon>Aspergillus subgen. Circumdati</taxon>
    </lineage>
</organism>
<name>A0ACC3B8I3_9EURO</name>
<protein>
    <submittedName>
        <fullName evidence="1">Uncharacterized protein</fullName>
    </submittedName>
</protein>